<dbReference type="EMBL" id="JBHLXG010000010">
    <property type="protein sequence ID" value="MFC0227232.1"/>
    <property type="molecule type" value="Genomic_DNA"/>
</dbReference>
<keyword evidence="2 3" id="KW-0802">TPR repeat</keyword>
<keyword evidence="1" id="KW-0677">Repeat</keyword>
<name>A0ABV6EE09_9GAMM</name>
<dbReference type="PROSITE" id="PS50005">
    <property type="entry name" value="TPR"/>
    <property type="match status" value="1"/>
</dbReference>
<dbReference type="PANTHER" id="PTHR47870">
    <property type="entry name" value="CYTOCHROME C-TYPE BIOGENESIS PROTEIN CCMH"/>
    <property type="match status" value="1"/>
</dbReference>
<dbReference type="Pfam" id="PF23914">
    <property type="entry name" value="TPR_CcmH_CycH"/>
    <property type="match status" value="1"/>
</dbReference>
<proteinExistence type="predicted"/>
<dbReference type="InterPro" id="IPR056413">
    <property type="entry name" value="TPR_CcmH_CycH"/>
</dbReference>
<accession>A0ABV6EE09</accession>
<dbReference type="InterPro" id="IPR011990">
    <property type="entry name" value="TPR-like_helical_dom_sf"/>
</dbReference>
<dbReference type="PANTHER" id="PTHR47870:SF2">
    <property type="entry name" value="FORMATE-DEPENDENT NITRITE REDUCTASE COMPLEX SUBUNIT NRFF"/>
    <property type="match status" value="1"/>
</dbReference>
<evidence type="ECO:0000313" key="6">
    <source>
        <dbReference type="Proteomes" id="UP001589792"/>
    </source>
</evidence>
<evidence type="ECO:0000259" key="4">
    <source>
        <dbReference type="Pfam" id="PF23914"/>
    </source>
</evidence>
<dbReference type="Gene3D" id="1.25.40.10">
    <property type="entry name" value="Tetratricopeptide repeat domain"/>
    <property type="match status" value="1"/>
</dbReference>
<dbReference type="SUPFAM" id="SSF48452">
    <property type="entry name" value="TPR-like"/>
    <property type="match status" value="1"/>
</dbReference>
<protein>
    <submittedName>
        <fullName evidence="5">Tetratricopeptide repeat protein</fullName>
    </submittedName>
</protein>
<keyword evidence="6" id="KW-1185">Reference proteome</keyword>
<dbReference type="InterPro" id="IPR019734">
    <property type="entry name" value="TPR_rpt"/>
</dbReference>
<dbReference type="RefSeq" id="WP_380675585.1">
    <property type="nucleotide sequence ID" value="NZ_CP173186.1"/>
</dbReference>
<evidence type="ECO:0000256" key="3">
    <source>
        <dbReference type="PROSITE-ProRule" id="PRU00339"/>
    </source>
</evidence>
<evidence type="ECO:0000256" key="1">
    <source>
        <dbReference type="ARBA" id="ARBA00022737"/>
    </source>
</evidence>
<dbReference type="Proteomes" id="UP001589792">
    <property type="component" value="Unassembled WGS sequence"/>
</dbReference>
<evidence type="ECO:0000313" key="5">
    <source>
        <dbReference type="EMBL" id="MFC0227232.1"/>
    </source>
</evidence>
<reference evidence="5 6" key="1">
    <citation type="submission" date="2024-09" db="EMBL/GenBank/DDBJ databases">
        <authorList>
            <person name="Sun Q."/>
            <person name="Mori K."/>
        </authorList>
    </citation>
    <scope>NUCLEOTIDE SEQUENCE [LARGE SCALE GENOMIC DNA]</scope>
    <source>
        <strain evidence="5 6">CCM 8626</strain>
    </source>
</reference>
<feature type="domain" description="Cytochrome c-type biogenesis protein H TPR" evidence="4">
    <location>
        <begin position="52"/>
        <end position="163"/>
    </location>
</feature>
<dbReference type="SMART" id="SM00028">
    <property type="entry name" value="TPR"/>
    <property type="match status" value="1"/>
</dbReference>
<comment type="caution">
    <text evidence="5">The sequence shown here is derived from an EMBL/GenBank/DDBJ whole genome shotgun (WGS) entry which is preliminary data.</text>
</comment>
<feature type="repeat" description="TPR" evidence="3">
    <location>
        <begin position="64"/>
        <end position="97"/>
    </location>
</feature>
<gene>
    <name evidence="5" type="ORF">ACFFJ3_12075</name>
</gene>
<evidence type="ECO:0000256" key="2">
    <source>
        <dbReference type="ARBA" id="ARBA00022803"/>
    </source>
</evidence>
<dbReference type="InterPro" id="IPR051263">
    <property type="entry name" value="C-type_cytochrome_biogenesis"/>
</dbReference>
<sequence>MTPRRFHQLCIGLVLVIAVGLYLVSGRPVSLLAQQQLQSLTPPQQADSGLMRLQQKISQTPQDSVLWAELGEYYLYTDNFDAALKAYQQALTLRGSNAELYAALATVLYYQAGQHLTPEAAGYIEKALQMDKEEVSALMLLAADAFMQADYARAIGLWQSLLDSNSPRVNRQQLIEAINMAKMLAR</sequence>
<organism evidence="5 6">
    <name type="scientific">Serratia aquatilis</name>
    <dbReference type="NCBI Taxonomy" id="1737515"/>
    <lineage>
        <taxon>Bacteria</taxon>
        <taxon>Pseudomonadati</taxon>
        <taxon>Pseudomonadota</taxon>
        <taxon>Gammaproteobacteria</taxon>
        <taxon>Enterobacterales</taxon>
        <taxon>Yersiniaceae</taxon>
        <taxon>Serratia</taxon>
    </lineage>
</organism>